<evidence type="ECO:0000313" key="2">
    <source>
        <dbReference type="Proteomes" id="UP000271889"/>
    </source>
</evidence>
<dbReference type="Proteomes" id="UP000271889">
    <property type="component" value="Unassembled WGS sequence"/>
</dbReference>
<gene>
    <name evidence="1" type="ORF">CGOC_LOCUS13237</name>
</gene>
<name>A0A3P7R033_CYLGO</name>
<protein>
    <submittedName>
        <fullName evidence="1">Uncharacterized protein</fullName>
    </submittedName>
</protein>
<accession>A0A3P7R033</accession>
<dbReference type="EMBL" id="UYRV01129434">
    <property type="protein sequence ID" value="VDN36536.1"/>
    <property type="molecule type" value="Genomic_DNA"/>
</dbReference>
<dbReference type="Gene3D" id="2.60.200.40">
    <property type="match status" value="1"/>
</dbReference>
<sequence length="90" mass="10559">MAPRQFHFFRSDQQICVAYPRYDYHWHAEFTHVICCVIPTVTPFTPYGLAPFTGIGDGTLDLALVPRISRWHNIQFMRKITSSTNQFLWP</sequence>
<organism evidence="1 2">
    <name type="scientific">Cylicostephanus goldi</name>
    <name type="common">Nematode worm</name>
    <dbReference type="NCBI Taxonomy" id="71465"/>
    <lineage>
        <taxon>Eukaryota</taxon>
        <taxon>Metazoa</taxon>
        <taxon>Ecdysozoa</taxon>
        <taxon>Nematoda</taxon>
        <taxon>Chromadorea</taxon>
        <taxon>Rhabditida</taxon>
        <taxon>Rhabditina</taxon>
        <taxon>Rhabditomorpha</taxon>
        <taxon>Strongyloidea</taxon>
        <taxon>Strongylidae</taxon>
        <taxon>Cylicostephanus</taxon>
    </lineage>
</organism>
<dbReference type="AlphaFoldDB" id="A0A3P7R033"/>
<proteinExistence type="predicted"/>
<reference evidence="1 2" key="1">
    <citation type="submission" date="2018-11" db="EMBL/GenBank/DDBJ databases">
        <authorList>
            <consortium name="Pathogen Informatics"/>
        </authorList>
    </citation>
    <scope>NUCLEOTIDE SEQUENCE [LARGE SCALE GENOMIC DNA]</scope>
</reference>
<dbReference type="OrthoDB" id="530923at2759"/>
<keyword evidence="2" id="KW-1185">Reference proteome</keyword>
<evidence type="ECO:0000313" key="1">
    <source>
        <dbReference type="EMBL" id="VDN36536.1"/>
    </source>
</evidence>